<evidence type="ECO:0000256" key="5">
    <source>
        <dbReference type="ARBA" id="ARBA00023136"/>
    </source>
</evidence>
<organism evidence="7 8">
    <name type="scientific">Flavisolibacter ginsenosidimutans</name>
    <dbReference type="NCBI Taxonomy" id="661481"/>
    <lineage>
        <taxon>Bacteria</taxon>
        <taxon>Pseudomonadati</taxon>
        <taxon>Bacteroidota</taxon>
        <taxon>Chitinophagia</taxon>
        <taxon>Chitinophagales</taxon>
        <taxon>Chitinophagaceae</taxon>
        <taxon>Flavisolibacter</taxon>
    </lineage>
</organism>
<feature type="transmembrane region" description="Helical" evidence="6">
    <location>
        <begin position="170"/>
        <end position="190"/>
    </location>
</feature>
<feature type="transmembrane region" description="Helical" evidence="6">
    <location>
        <begin position="352"/>
        <end position="373"/>
    </location>
</feature>
<accession>A0A5B8UMJ6</accession>
<sequence length="470" mass="52364">MKTKTFFSGLSWLLLLNLLIKPAWIFLIDRQVQNAVGHEAYGVYFALFNLTYVLLFLADAGLSNFLTQSIAAGNSVSVRQLLRTKFFLLLLYAVACCFVAWITGIQQRRVLFYLLLIQSLTSLFLFLRGLLTANQLYKTDALFSVLDKTLMLLLCLGPVYGFFARISIHLFLQLQLIATAVSVSFLFFLLMKKRLLASSAQQQSVLHLLKSSAPFFLIVLLMATHYRLDGFLLERLHKDGARQAGIYAAAYRLLDAGNTVGYLCASFLVPFVARHRQETKRVENVVLFLRHGLLFIAIVAATFSFVFAPWLQSVLYHTNDAFNSRVIALCVAVLPAYYLVHVYGSVLTAGAAFRPFIFSLLWAVAINIALNIILTPSLGALGCCIAALASQYSCALLLFLSASQKLSLRYGAKWFGLYTACGVAFWLLFFLLKNSGNAVWIILVGACLLAIAFAFLQKTRLQQLIAILNS</sequence>
<evidence type="ECO:0000256" key="3">
    <source>
        <dbReference type="ARBA" id="ARBA00022692"/>
    </source>
</evidence>
<feature type="transmembrane region" description="Helical" evidence="6">
    <location>
        <begin position="248"/>
        <end position="273"/>
    </location>
</feature>
<dbReference type="PANTHER" id="PTHR30250">
    <property type="entry name" value="PST FAMILY PREDICTED COLANIC ACID TRANSPORTER"/>
    <property type="match status" value="1"/>
</dbReference>
<evidence type="ECO:0000256" key="1">
    <source>
        <dbReference type="ARBA" id="ARBA00004651"/>
    </source>
</evidence>
<reference evidence="7 8" key="1">
    <citation type="journal article" date="2015" name="Int. J. Syst. Evol. Microbiol.">
        <title>Flavisolibacter ginsenosidimutans sp. nov., with ginsenoside-converting activity isolated from soil used for cultivating ginseng.</title>
        <authorList>
            <person name="Zhao Y."/>
            <person name="Liu Q."/>
            <person name="Kang M.S."/>
            <person name="Jin F."/>
            <person name="Yu H."/>
            <person name="Im W.T."/>
        </authorList>
    </citation>
    <scope>NUCLEOTIDE SEQUENCE [LARGE SCALE GENOMIC DNA]</scope>
    <source>
        <strain evidence="7 8">Gsoil 636</strain>
    </source>
</reference>
<keyword evidence="8" id="KW-1185">Reference proteome</keyword>
<dbReference type="InterPro" id="IPR050833">
    <property type="entry name" value="Poly_Biosynth_Transport"/>
</dbReference>
<dbReference type="KEGG" id="fgg:FSB75_17335"/>
<keyword evidence="5 6" id="KW-0472">Membrane</keyword>
<dbReference type="RefSeq" id="WP_146790076.1">
    <property type="nucleotide sequence ID" value="NZ_BAABIO010000003.1"/>
</dbReference>
<proteinExistence type="predicted"/>
<dbReference type="EMBL" id="CP042433">
    <property type="protein sequence ID" value="QEC57592.1"/>
    <property type="molecule type" value="Genomic_DNA"/>
</dbReference>
<dbReference type="GO" id="GO:0005886">
    <property type="term" value="C:plasma membrane"/>
    <property type="evidence" value="ECO:0007669"/>
    <property type="project" value="UniProtKB-SubCell"/>
</dbReference>
<feature type="transmembrane region" description="Helical" evidence="6">
    <location>
        <begin position="379"/>
        <end position="402"/>
    </location>
</feature>
<feature type="transmembrane region" description="Helical" evidence="6">
    <location>
        <begin position="438"/>
        <end position="456"/>
    </location>
</feature>
<feature type="transmembrane region" description="Helical" evidence="6">
    <location>
        <begin position="86"/>
        <end position="104"/>
    </location>
</feature>
<feature type="transmembrane region" description="Helical" evidence="6">
    <location>
        <begin position="285"/>
        <end position="310"/>
    </location>
</feature>
<evidence type="ECO:0000313" key="7">
    <source>
        <dbReference type="EMBL" id="QEC57592.1"/>
    </source>
</evidence>
<feature type="transmembrane region" description="Helical" evidence="6">
    <location>
        <begin position="143"/>
        <end position="164"/>
    </location>
</feature>
<feature type="transmembrane region" description="Helical" evidence="6">
    <location>
        <begin position="110"/>
        <end position="131"/>
    </location>
</feature>
<feature type="transmembrane region" description="Helical" evidence="6">
    <location>
        <begin position="211"/>
        <end position="228"/>
    </location>
</feature>
<gene>
    <name evidence="7" type="ORF">FSB75_17335</name>
</gene>
<evidence type="ECO:0000256" key="4">
    <source>
        <dbReference type="ARBA" id="ARBA00022989"/>
    </source>
</evidence>
<feature type="transmembrane region" description="Helical" evidence="6">
    <location>
        <begin position="414"/>
        <end position="432"/>
    </location>
</feature>
<evidence type="ECO:0000256" key="6">
    <source>
        <dbReference type="SAM" id="Phobius"/>
    </source>
</evidence>
<name>A0A5B8UMJ6_9BACT</name>
<protein>
    <submittedName>
        <fullName evidence="7">Uncharacterized protein</fullName>
    </submittedName>
</protein>
<keyword evidence="3 6" id="KW-0812">Transmembrane</keyword>
<dbReference type="AlphaFoldDB" id="A0A5B8UMJ6"/>
<comment type="subcellular location">
    <subcellularLocation>
        <location evidence="1">Cell membrane</location>
        <topology evidence="1">Multi-pass membrane protein</topology>
    </subcellularLocation>
</comment>
<dbReference type="OrthoDB" id="925916at2"/>
<feature type="transmembrane region" description="Helical" evidence="6">
    <location>
        <begin position="41"/>
        <end position="66"/>
    </location>
</feature>
<feature type="transmembrane region" description="Helical" evidence="6">
    <location>
        <begin position="322"/>
        <end position="340"/>
    </location>
</feature>
<evidence type="ECO:0000313" key="8">
    <source>
        <dbReference type="Proteomes" id="UP000321204"/>
    </source>
</evidence>
<dbReference type="PANTHER" id="PTHR30250:SF11">
    <property type="entry name" value="O-ANTIGEN TRANSPORTER-RELATED"/>
    <property type="match status" value="1"/>
</dbReference>
<keyword evidence="2" id="KW-1003">Cell membrane</keyword>
<dbReference type="Proteomes" id="UP000321204">
    <property type="component" value="Chromosome"/>
</dbReference>
<evidence type="ECO:0000256" key="2">
    <source>
        <dbReference type="ARBA" id="ARBA00022475"/>
    </source>
</evidence>
<keyword evidence="4 6" id="KW-1133">Transmembrane helix</keyword>